<protein>
    <submittedName>
        <fullName evidence="2">SGNH/GDSL hydrolase family protein</fullName>
    </submittedName>
</protein>
<dbReference type="Pfam" id="PF13472">
    <property type="entry name" value="Lipase_GDSL_2"/>
    <property type="match status" value="1"/>
</dbReference>
<evidence type="ECO:0000313" key="2">
    <source>
        <dbReference type="EMBL" id="MBO0935119.1"/>
    </source>
</evidence>
<keyword evidence="3" id="KW-1185">Reference proteome</keyword>
<dbReference type="GO" id="GO:0016788">
    <property type="term" value="F:hydrolase activity, acting on ester bonds"/>
    <property type="evidence" value="ECO:0007669"/>
    <property type="project" value="UniProtKB-ARBA"/>
</dbReference>
<dbReference type="CDD" id="cd01832">
    <property type="entry name" value="SGNH_hydrolase_like_1"/>
    <property type="match status" value="1"/>
</dbReference>
<dbReference type="AlphaFoldDB" id="A0A939GA62"/>
<evidence type="ECO:0000313" key="3">
    <source>
        <dbReference type="Proteomes" id="UP000664034"/>
    </source>
</evidence>
<dbReference type="EMBL" id="JAFMYV010000001">
    <property type="protein sequence ID" value="MBO0935119.1"/>
    <property type="molecule type" value="Genomic_DNA"/>
</dbReference>
<dbReference type="InterPro" id="IPR013830">
    <property type="entry name" value="SGNH_hydro"/>
</dbReference>
<feature type="domain" description="SGNH hydrolase-type esterase" evidence="1">
    <location>
        <begin position="46"/>
        <end position="220"/>
    </location>
</feature>
<sequence>MLHHLANTATACLGTLGLLLTLACTQPKPSVQMTTPTNAGSRHFLALGDSYTIGESVPEADRWPVQFARLARAKGIDLANPDIIAKTGWTTAELAEAIAASGNTNSYDLVSLLIGVNNQYRGQELDRYKTEFTGLLQTAIRFAKGRPEHVMVLSIPDWGASPFAKDRDPVAIGQQIDRFNAAAKQVCNQHKVTFIDITPLTRAAAGDATQFAPDGLHYSGKQMKQWAEAVRREFNVARRCRLRASRPSTGSG</sequence>
<dbReference type="InterPro" id="IPR036514">
    <property type="entry name" value="SGNH_hydro_sf"/>
</dbReference>
<accession>A0A939GA62</accession>
<organism evidence="2 3">
    <name type="scientific">Fibrella rubiginis</name>
    <dbReference type="NCBI Taxonomy" id="2817060"/>
    <lineage>
        <taxon>Bacteria</taxon>
        <taxon>Pseudomonadati</taxon>
        <taxon>Bacteroidota</taxon>
        <taxon>Cytophagia</taxon>
        <taxon>Cytophagales</taxon>
        <taxon>Spirosomataceae</taxon>
        <taxon>Fibrella</taxon>
    </lineage>
</organism>
<proteinExistence type="predicted"/>
<name>A0A939GA62_9BACT</name>
<evidence type="ECO:0000259" key="1">
    <source>
        <dbReference type="Pfam" id="PF13472"/>
    </source>
</evidence>
<keyword evidence="2" id="KW-0378">Hydrolase</keyword>
<dbReference type="SUPFAM" id="SSF52266">
    <property type="entry name" value="SGNH hydrolase"/>
    <property type="match status" value="1"/>
</dbReference>
<comment type="caution">
    <text evidence="2">The sequence shown here is derived from an EMBL/GenBank/DDBJ whole genome shotgun (WGS) entry which is preliminary data.</text>
</comment>
<dbReference type="Gene3D" id="3.40.50.1110">
    <property type="entry name" value="SGNH hydrolase"/>
    <property type="match status" value="1"/>
</dbReference>
<gene>
    <name evidence="2" type="ORF">J2I47_01035</name>
</gene>
<reference evidence="2" key="1">
    <citation type="submission" date="2021-03" db="EMBL/GenBank/DDBJ databases">
        <title>Fibrella sp. HMF5335 genome sequencing and assembly.</title>
        <authorList>
            <person name="Kang H."/>
            <person name="Kim H."/>
            <person name="Bae S."/>
            <person name="Joh K."/>
        </authorList>
    </citation>
    <scope>NUCLEOTIDE SEQUENCE</scope>
    <source>
        <strain evidence="2">HMF5335</strain>
    </source>
</reference>
<dbReference type="Proteomes" id="UP000664034">
    <property type="component" value="Unassembled WGS sequence"/>
</dbReference>